<reference evidence="2 3" key="1">
    <citation type="submission" date="2018-07" db="EMBL/GenBank/DDBJ databases">
        <title>Complete genome sequence of Flavobacterium arcticum type strain SM1502T.</title>
        <authorList>
            <person name="Li Y."/>
            <person name="Li D.-D."/>
        </authorList>
    </citation>
    <scope>NUCLEOTIDE SEQUENCE [LARGE SCALE GENOMIC DNA]</scope>
    <source>
        <strain evidence="2 3">SM1502</strain>
    </source>
</reference>
<protein>
    <recommendedName>
        <fullName evidence="4">TonB C-terminal domain-containing protein</fullName>
    </recommendedName>
</protein>
<evidence type="ECO:0000313" key="3">
    <source>
        <dbReference type="Proteomes" id="UP000253951"/>
    </source>
</evidence>
<proteinExistence type="predicted"/>
<dbReference type="RefSeq" id="WP_114678726.1">
    <property type="nucleotide sequence ID" value="NZ_CP031188.1"/>
</dbReference>
<keyword evidence="3" id="KW-1185">Reference proteome</keyword>
<accession>A0A345HEF8</accession>
<dbReference type="Proteomes" id="UP000253951">
    <property type="component" value="Chromosome"/>
</dbReference>
<name>A0A345HEF8_9FLAO</name>
<evidence type="ECO:0000313" key="2">
    <source>
        <dbReference type="EMBL" id="AXG74968.1"/>
    </source>
</evidence>
<dbReference type="EMBL" id="CP031188">
    <property type="protein sequence ID" value="AXG74968.1"/>
    <property type="molecule type" value="Genomic_DNA"/>
</dbReference>
<dbReference type="AlphaFoldDB" id="A0A345HEF8"/>
<feature type="chain" id="PRO_5016566160" description="TonB C-terminal domain-containing protein" evidence="1">
    <location>
        <begin position="19"/>
        <end position="158"/>
    </location>
</feature>
<feature type="signal peptide" evidence="1">
    <location>
        <begin position="1"/>
        <end position="18"/>
    </location>
</feature>
<organism evidence="2 3">
    <name type="scientific">Flavobacterium arcticum</name>
    <dbReference type="NCBI Taxonomy" id="1784713"/>
    <lineage>
        <taxon>Bacteria</taxon>
        <taxon>Pseudomonadati</taxon>
        <taxon>Bacteroidota</taxon>
        <taxon>Flavobacteriia</taxon>
        <taxon>Flavobacteriales</taxon>
        <taxon>Flavobacteriaceae</taxon>
        <taxon>Flavobacterium</taxon>
    </lineage>
</organism>
<evidence type="ECO:0008006" key="4">
    <source>
        <dbReference type="Google" id="ProtNLM"/>
    </source>
</evidence>
<dbReference type="Gene3D" id="3.30.1150.10">
    <property type="match status" value="1"/>
</dbReference>
<sequence length="158" mass="18271">MKLLQITFFIFFSINTMAQSDLEKHFAVPQPYTNTDKEVTKKVKKKRVYIYDDVDIKPYYNDGMEAFYKLLTEKILLPKGTRSKASSLEMFISFILDKKGRIGSVSCLFIQYSSNEENELKTAIITKMKKMPNWIPGKVNGQPVRVKVTIPYSLPINN</sequence>
<dbReference type="KEGG" id="fat:DVK85_12300"/>
<keyword evidence="1" id="KW-0732">Signal</keyword>
<gene>
    <name evidence="2" type="ORF">DVK85_12300</name>
</gene>
<evidence type="ECO:0000256" key="1">
    <source>
        <dbReference type="SAM" id="SignalP"/>
    </source>
</evidence>